<dbReference type="CDD" id="cd09083">
    <property type="entry name" value="EEP-1"/>
    <property type="match status" value="1"/>
</dbReference>
<keyword evidence="2" id="KW-0269">Exonuclease</keyword>
<name>A0A1H4BYR7_9BACT</name>
<dbReference type="EMBL" id="FNRI01000004">
    <property type="protein sequence ID" value="SEA53220.1"/>
    <property type="molecule type" value="Genomic_DNA"/>
</dbReference>
<evidence type="ECO:0000313" key="2">
    <source>
        <dbReference type="EMBL" id="SEA53220.1"/>
    </source>
</evidence>
<feature type="domain" description="Endonuclease/exonuclease/phosphatase" evidence="1">
    <location>
        <begin position="38"/>
        <end position="284"/>
    </location>
</feature>
<evidence type="ECO:0000313" key="3">
    <source>
        <dbReference type="Proteomes" id="UP000183253"/>
    </source>
</evidence>
<dbReference type="InterPro" id="IPR050410">
    <property type="entry name" value="CCR4/nocturin_mRNA_transcr"/>
</dbReference>
<dbReference type="SUPFAM" id="SSF56219">
    <property type="entry name" value="DNase I-like"/>
    <property type="match status" value="1"/>
</dbReference>
<dbReference type="GO" id="GO:0000175">
    <property type="term" value="F:3'-5'-RNA exonuclease activity"/>
    <property type="evidence" value="ECO:0007669"/>
    <property type="project" value="TreeGrafter"/>
</dbReference>
<dbReference type="InterPro" id="IPR036691">
    <property type="entry name" value="Endo/exonu/phosph_ase_sf"/>
</dbReference>
<dbReference type="Proteomes" id="UP000183253">
    <property type="component" value="Unassembled WGS sequence"/>
</dbReference>
<keyword evidence="2" id="KW-0255">Endonuclease</keyword>
<dbReference type="RefSeq" id="WP_044106458.1">
    <property type="nucleotide sequence ID" value="NZ_CAEG01000011.1"/>
</dbReference>
<keyword evidence="2" id="KW-0378">Hydrolase</keyword>
<organism evidence="2 3">
    <name type="scientific">Alistipes timonensis JC136</name>
    <dbReference type="NCBI Taxonomy" id="1033731"/>
    <lineage>
        <taxon>Bacteria</taxon>
        <taxon>Pseudomonadati</taxon>
        <taxon>Bacteroidota</taxon>
        <taxon>Bacteroidia</taxon>
        <taxon>Bacteroidales</taxon>
        <taxon>Rikenellaceae</taxon>
        <taxon>Alistipes</taxon>
    </lineage>
</organism>
<dbReference type="PANTHER" id="PTHR12121:SF36">
    <property type="entry name" value="ENDONUCLEASE_EXONUCLEASE_PHOSPHATASE DOMAIN-CONTAINING PROTEIN"/>
    <property type="match status" value="1"/>
</dbReference>
<dbReference type="GO" id="GO:0004519">
    <property type="term" value="F:endonuclease activity"/>
    <property type="evidence" value="ECO:0007669"/>
    <property type="project" value="UniProtKB-KW"/>
</dbReference>
<evidence type="ECO:0000259" key="1">
    <source>
        <dbReference type="Pfam" id="PF03372"/>
    </source>
</evidence>
<dbReference type="STRING" id="1033731.SAMN05444145_10496"/>
<keyword evidence="3" id="KW-1185">Reference proteome</keyword>
<keyword evidence="2" id="KW-0540">Nuclease</keyword>
<gene>
    <name evidence="2" type="ORF">SAMN05444145_10496</name>
</gene>
<dbReference type="InterPro" id="IPR005135">
    <property type="entry name" value="Endo/exonuclease/phosphatase"/>
</dbReference>
<accession>A0A1H4BYR7</accession>
<dbReference type="AlphaFoldDB" id="A0A1H4BYR7"/>
<proteinExistence type="predicted"/>
<dbReference type="Pfam" id="PF03372">
    <property type="entry name" value="Exo_endo_phos"/>
    <property type="match status" value="1"/>
</dbReference>
<sequence>MNRFVGFLALFTLLCGGMASGRDDAASKRAARRELKLMSFNIRYYKPGVDGDNCWENRREGVLKMLRAEDPDIIGFQEPHRPQVDFLRVNMNDYASLDMGRDADTDIEKRPDGGEHLMILYRKSRFVLLDSGFFWLSDTPQRASRGWDAVCRRVTVWGKFRDRRTGREFYYFDTHFDHKGVNARKQESRIMIAKMKEIAGEKAAVIMSGDLNAVFGNEALAPLREWMSGARETAPVTDSLPTFNDWGACDLWIDHIFYRRLKIVGYESLMNDAGRYGVPYLSDHNPIVARFKL</sequence>
<dbReference type="PANTHER" id="PTHR12121">
    <property type="entry name" value="CARBON CATABOLITE REPRESSOR PROTEIN 4"/>
    <property type="match status" value="1"/>
</dbReference>
<dbReference type="Gene3D" id="3.60.10.10">
    <property type="entry name" value="Endonuclease/exonuclease/phosphatase"/>
    <property type="match status" value="1"/>
</dbReference>
<reference evidence="2 3" key="1">
    <citation type="submission" date="2016-10" db="EMBL/GenBank/DDBJ databases">
        <authorList>
            <person name="de Groot N.N."/>
        </authorList>
    </citation>
    <scope>NUCLEOTIDE SEQUENCE [LARGE SCALE GENOMIC DNA]</scope>
    <source>
        <strain evidence="2 3">DSM 25383</strain>
    </source>
</reference>
<protein>
    <submittedName>
        <fullName evidence="2">Metal-dependent hydrolase, endonuclease/exonuclease/phosphatase family</fullName>
    </submittedName>
</protein>